<feature type="region of interest" description="Disordered" evidence="1">
    <location>
        <begin position="1"/>
        <end position="379"/>
    </location>
</feature>
<evidence type="ECO:0000313" key="2">
    <source>
        <dbReference type="EMBL" id="CAE0421001.1"/>
    </source>
</evidence>
<feature type="compositionally biased region" description="Polar residues" evidence="1">
    <location>
        <begin position="227"/>
        <end position="241"/>
    </location>
</feature>
<feature type="compositionally biased region" description="Polar residues" evidence="1">
    <location>
        <begin position="271"/>
        <end position="284"/>
    </location>
</feature>
<feature type="compositionally biased region" description="Polar residues" evidence="1">
    <location>
        <begin position="750"/>
        <end position="765"/>
    </location>
</feature>
<dbReference type="AlphaFoldDB" id="A0A7S3P8Z6"/>
<dbReference type="EMBL" id="HBIM01023853">
    <property type="protein sequence ID" value="CAE0421001.1"/>
    <property type="molecule type" value="Transcribed_RNA"/>
</dbReference>
<feature type="compositionally biased region" description="Basic and acidic residues" evidence="1">
    <location>
        <begin position="160"/>
        <end position="169"/>
    </location>
</feature>
<feature type="compositionally biased region" description="Basic and acidic residues" evidence="1">
    <location>
        <begin position="195"/>
        <end position="211"/>
    </location>
</feature>
<gene>
    <name evidence="2" type="ORF">ACOF00016_LOCUS17650</name>
</gene>
<proteinExistence type="predicted"/>
<accession>A0A7S3P8Z6</accession>
<name>A0A7S3P8Z6_9STRA</name>
<feature type="compositionally biased region" description="Polar residues" evidence="1">
    <location>
        <begin position="69"/>
        <end position="80"/>
    </location>
</feature>
<protein>
    <submittedName>
        <fullName evidence="2">Uncharacterized protein</fullName>
    </submittedName>
</protein>
<feature type="compositionally biased region" description="Low complexity" evidence="1">
    <location>
        <begin position="97"/>
        <end position="112"/>
    </location>
</feature>
<feature type="compositionally biased region" description="Polar residues" evidence="1">
    <location>
        <begin position="351"/>
        <end position="362"/>
    </location>
</feature>
<feature type="region of interest" description="Disordered" evidence="1">
    <location>
        <begin position="723"/>
        <end position="778"/>
    </location>
</feature>
<feature type="compositionally biased region" description="Basic residues" evidence="1">
    <location>
        <begin position="581"/>
        <end position="590"/>
    </location>
</feature>
<reference evidence="2" key="1">
    <citation type="submission" date="2021-01" db="EMBL/GenBank/DDBJ databases">
        <authorList>
            <person name="Corre E."/>
            <person name="Pelletier E."/>
            <person name="Niang G."/>
            <person name="Scheremetjew M."/>
            <person name="Finn R."/>
            <person name="Kale V."/>
            <person name="Holt S."/>
            <person name="Cochrane G."/>
            <person name="Meng A."/>
            <person name="Brown T."/>
            <person name="Cohen L."/>
        </authorList>
    </citation>
    <scope>NUCLEOTIDE SEQUENCE</scope>
    <source>
        <strain evidence="2">CCMP127</strain>
    </source>
</reference>
<organism evidence="2">
    <name type="scientific">Amphora coffeiformis</name>
    <dbReference type="NCBI Taxonomy" id="265554"/>
    <lineage>
        <taxon>Eukaryota</taxon>
        <taxon>Sar</taxon>
        <taxon>Stramenopiles</taxon>
        <taxon>Ochrophyta</taxon>
        <taxon>Bacillariophyta</taxon>
        <taxon>Bacillariophyceae</taxon>
        <taxon>Bacillariophycidae</taxon>
        <taxon>Thalassiophysales</taxon>
        <taxon>Catenulaceae</taxon>
        <taxon>Amphora</taxon>
    </lineage>
</organism>
<feature type="compositionally biased region" description="Basic and acidic residues" evidence="1">
    <location>
        <begin position="32"/>
        <end position="43"/>
    </location>
</feature>
<sequence length="793" mass="86216">MVNAGMQSIMKPGSLESNSTAAVPASLPVRGLFRDGRSRRFSDDVPAASPTNGTPLPDSDALNNHDDNNTANQPNSSQEMTAEDEVPICDNVTEKLAPAAAKESSSAAASPPDEGAIVTKKNDNLQEDITEKIVPTDPSPQKQEAKKGDDSSSPLPPEDGLTRDNDEKANATLSLERATKKINPPIIDDTEESSDTNKNDSSEELPCDKSQTHPRIVVNKNDIDAANGNTAKVSEQLPQKTIESKKDGDSATNSVTEVFQVSQPVRDEIPTSKTETLRNGTEKTASLPPANPLAEEANGKGNDSSQTPRVGSEQPVVQFPGDTDAARKAVYPQNSGEKTEGATPQPLPVENGTNKNRSTTKGTELEKENSVSSPTMTDRVHRIVNPLRSLVELEDAGTRASRKRKLFCLFMSYDSSRMDELASVAKVQRISQLLTPPKKPAVGTARPNLPSNLPVAVGLFPHPALAHAAVRPPDKSLKDLEKETLSFHLPPRVEIQPDREAPSMRAFSIRFLECSVSAIARWSTIRASASRLLPEDICRRACVDTNFRKCGVCGNWGHYEKHCAHVQPLEAYRISPSSRRLATKPQRRRPPLPSAAENEVTVEDCDGFLIEQRAVPRPDFSKDVDKTQKRDDVVETTVGGIRISASTSYSGPAAPIKEGDVVAWKMNEQRMLAGAVESVDMGRGLVTARCIRSISLDATNLEGDTGEDDLDVLFSLPSKRVRCAKRPGVPSQSSRRTKRSKYMNEDGTLRSRTTPRLLNDGTFQQPRGRKPGGKEWDHVRGLWAPVSESLPGL</sequence>
<evidence type="ECO:0000256" key="1">
    <source>
        <dbReference type="SAM" id="MobiDB-lite"/>
    </source>
</evidence>
<feature type="compositionally biased region" description="Polar residues" evidence="1">
    <location>
        <begin position="250"/>
        <end position="263"/>
    </location>
</feature>
<feature type="region of interest" description="Disordered" evidence="1">
    <location>
        <begin position="577"/>
        <end position="598"/>
    </location>
</feature>